<accession>A0ACB6QXI7</accession>
<feature type="non-terminal residue" evidence="1">
    <location>
        <position position="1"/>
    </location>
</feature>
<feature type="non-terminal residue" evidence="1">
    <location>
        <position position="244"/>
    </location>
</feature>
<keyword evidence="1" id="KW-0378">Hydrolase</keyword>
<organism evidence="1 2">
    <name type="scientific">Lindgomyces ingoldianus</name>
    <dbReference type="NCBI Taxonomy" id="673940"/>
    <lineage>
        <taxon>Eukaryota</taxon>
        <taxon>Fungi</taxon>
        <taxon>Dikarya</taxon>
        <taxon>Ascomycota</taxon>
        <taxon>Pezizomycotina</taxon>
        <taxon>Dothideomycetes</taxon>
        <taxon>Pleosporomycetidae</taxon>
        <taxon>Pleosporales</taxon>
        <taxon>Lindgomycetaceae</taxon>
        <taxon>Lindgomyces</taxon>
    </lineage>
</organism>
<reference evidence="1" key="1">
    <citation type="journal article" date="2020" name="Stud. Mycol.">
        <title>101 Dothideomycetes genomes: a test case for predicting lifestyles and emergence of pathogens.</title>
        <authorList>
            <person name="Haridas S."/>
            <person name="Albert R."/>
            <person name="Binder M."/>
            <person name="Bloem J."/>
            <person name="Labutti K."/>
            <person name="Salamov A."/>
            <person name="Andreopoulos B."/>
            <person name="Baker S."/>
            <person name="Barry K."/>
            <person name="Bills G."/>
            <person name="Bluhm B."/>
            <person name="Cannon C."/>
            <person name="Castanera R."/>
            <person name="Culley D."/>
            <person name="Daum C."/>
            <person name="Ezra D."/>
            <person name="Gonzalez J."/>
            <person name="Henrissat B."/>
            <person name="Kuo A."/>
            <person name="Liang C."/>
            <person name="Lipzen A."/>
            <person name="Lutzoni F."/>
            <person name="Magnuson J."/>
            <person name="Mondo S."/>
            <person name="Nolan M."/>
            <person name="Ohm R."/>
            <person name="Pangilinan J."/>
            <person name="Park H.-J."/>
            <person name="Ramirez L."/>
            <person name="Alfaro M."/>
            <person name="Sun H."/>
            <person name="Tritt A."/>
            <person name="Yoshinaga Y."/>
            <person name="Zwiers L.-H."/>
            <person name="Turgeon B."/>
            <person name="Goodwin S."/>
            <person name="Spatafora J."/>
            <person name="Crous P."/>
            <person name="Grigoriev I."/>
        </authorList>
    </citation>
    <scope>NUCLEOTIDE SEQUENCE</scope>
    <source>
        <strain evidence="1">ATCC 200398</strain>
    </source>
</reference>
<sequence>RPTRPISTIDLDEDIKKALVEDVERYLSPERAQWYANRGIPYRRGYLFHGPPGTGKSSMSLALAGLFNKDLYMLSLSDVESESDLKDLLDTVKQTHSIVLLEDIDSARIGRENMTKKKEEEEEAHKKGGISLSGLLNAIDGPNALDGTVLIMTTNNPETLDKALIRNGRIDMQVYFGPVSQVVAESIFLRMFQKENDKEPNEAVDENIAHLAQQFSLQIPDRSLTPAEVQGFLMTQNTPEQAIE</sequence>
<proteinExistence type="predicted"/>
<gene>
    <name evidence="1" type="ORF">BDR25DRAFT_196737</name>
</gene>
<dbReference type="EMBL" id="MU003504">
    <property type="protein sequence ID" value="KAF2471704.1"/>
    <property type="molecule type" value="Genomic_DNA"/>
</dbReference>
<evidence type="ECO:0000313" key="1">
    <source>
        <dbReference type="EMBL" id="KAF2471704.1"/>
    </source>
</evidence>
<name>A0ACB6QXI7_9PLEO</name>
<evidence type="ECO:0000313" key="2">
    <source>
        <dbReference type="Proteomes" id="UP000799755"/>
    </source>
</evidence>
<comment type="caution">
    <text evidence="1">The sequence shown here is derived from an EMBL/GenBank/DDBJ whole genome shotgun (WGS) entry which is preliminary data.</text>
</comment>
<protein>
    <submittedName>
        <fullName evidence="1">P-loop containing nucleoside triphosphate hydrolase protein</fullName>
    </submittedName>
</protein>
<dbReference type="Proteomes" id="UP000799755">
    <property type="component" value="Unassembled WGS sequence"/>
</dbReference>
<keyword evidence="2" id="KW-1185">Reference proteome</keyword>